<dbReference type="RefSeq" id="WP_008096334.1">
    <property type="nucleotide sequence ID" value="NZ_CP063205.1"/>
</dbReference>
<feature type="transmembrane region" description="Helical" evidence="1">
    <location>
        <begin position="12"/>
        <end position="34"/>
    </location>
</feature>
<name>A0A871BJD7_HALGI</name>
<keyword evidence="1" id="KW-0812">Transmembrane</keyword>
<dbReference type="AlphaFoldDB" id="A0A871BJD7"/>
<protein>
    <submittedName>
        <fullName evidence="2">DUF2178 domain protein</fullName>
    </submittedName>
</protein>
<feature type="transmembrane region" description="Helical" evidence="1">
    <location>
        <begin position="118"/>
        <end position="136"/>
    </location>
</feature>
<dbReference type="Pfam" id="PF09946">
    <property type="entry name" value="DUF2178"/>
    <property type="match status" value="1"/>
</dbReference>
<organism evidence="2 3">
    <name type="scientific">Haloferax gibbonsii</name>
    <dbReference type="NCBI Taxonomy" id="35746"/>
    <lineage>
        <taxon>Archaea</taxon>
        <taxon>Methanobacteriati</taxon>
        <taxon>Methanobacteriota</taxon>
        <taxon>Stenosarchaea group</taxon>
        <taxon>Halobacteria</taxon>
        <taxon>Halobacteriales</taxon>
        <taxon>Haloferacaceae</taxon>
        <taxon>Haloferax</taxon>
    </lineage>
</organism>
<evidence type="ECO:0000313" key="2">
    <source>
        <dbReference type="EMBL" id="QOS12906.1"/>
    </source>
</evidence>
<reference evidence="2" key="1">
    <citation type="journal article" date="2021" name="Front. Microbiol.">
        <title>Cellular and Genomic Properties of Haloferax gibbonsii LR2-5, the Host of Euryarchaeal Virus HFTV1.</title>
        <authorList>
            <person name="Tittes C."/>
            <person name="Schwarzer S."/>
            <person name="Pfeiffer F."/>
            <person name="Dyall-Smith M."/>
            <person name="Rodriguez-Franco M."/>
            <person name="Oksanen H.M."/>
            <person name="Quax T.E.F."/>
        </authorList>
    </citation>
    <scope>NUCLEOTIDE SEQUENCE</scope>
    <source>
        <strain evidence="2">LR2-5</strain>
    </source>
</reference>
<sequence length="141" mass="15121">MTTKNNDAVDFVRLAVGGVFAPLLVVAGVVLAWYSFPVEGGILAVAGGIAGYYSYRRYRGLTRADTLEDERAQRVTEKAGLNALWIVILVMIAGVYFYPRLVVGGPLESFASSYGGLGGIYLAVGFLAYAGGRLYYSHRGP</sequence>
<keyword evidence="1" id="KW-0472">Membrane</keyword>
<gene>
    <name evidence="2" type="ORF">HfgLR_13890</name>
</gene>
<dbReference type="EMBL" id="CP063205">
    <property type="protein sequence ID" value="QOS12906.1"/>
    <property type="molecule type" value="Genomic_DNA"/>
</dbReference>
<feature type="transmembrane region" description="Helical" evidence="1">
    <location>
        <begin position="79"/>
        <end position="98"/>
    </location>
</feature>
<evidence type="ECO:0000256" key="1">
    <source>
        <dbReference type="SAM" id="Phobius"/>
    </source>
</evidence>
<evidence type="ECO:0000313" key="3">
    <source>
        <dbReference type="Proteomes" id="UP000663064"/>
    </source>
</evidence>
<proteinExistence type="predicted"/>
<accession>A0A871BJD7</accession>
<dbReference type="Proteomes" id="UP000663064">
    <property type="component" value="Chromosome"/>
</dbReference>
<dbReference type="GeneID" id="59460429"/>
<keyword evidence="1" id="KW-1133">Transmembrane helix</keyword>
<dbReference type="InterPro" id="IPR019235">
    <property type="entry name" value="DUF2178_TM"/>
</dbReference>
<feature type="transmembrane region" description="Helical" evidence="1">
    <location>
        <begin position="40"/>
        <end position="58"/>
    </location>
</feature>